<dbReference type="GO" id="GO:0000445">
    <property type="term" value="C:THO complex part of transcription export complex"/>
    <property type="evidence" value="ECO:0007669"/>
    <property type="project" value="TreeGrafter"/>
</dbReference>
<comment type="subcellular location">
    <subcellularLocation>
        <location evidence="1">Nucleus</location>
    </subcellularLocation>
</comment>
<protein>
    <recommendedName>
        <fullName evidence="8">THO complex subunit 5B</fullName>
    </recommendedName>
</protein>
<dbReference type="Pfam" id="PF09766">
    <property type="entry name" value="FmiP_Thoc5"/>
    <property type="match status" value="1"/>
</dbReference>
<organism evidence="6 7">
    <name type="scientific">Trapa incisa</name>
    <dbReference type="NCBI Taxonomy" id="236973"/>
    <lineage>
        <taxon>Eukaryota</taxon>
        <taxon>Viridiplantae</taxon>
        <taxon>Streptophyta</taxon>
        <taxon>Embryophyta</taxon>
        <taxon>Tracheophyta</taxon>
        <taxon>Spermatophyta</taxon>
        <taxon>Magnoliopsida</taxon>
        <taxon>eudicotyledons</taxon>
        <taxon>Gunneridae</taxon>
        <taxon>Pentapetalae</taxon>
        <taxon>rosids</taxon>
        <taxon>malvids</taxon>
        <taxon>Myrtales</taxon>
        <taxon>Lythraceae</taxon>
        <taxon>Trapa</taxon>
    </lineage>
</organism>
<proteinExistence type="inferred from homology"/>
<name>A0AAN7QCA1_9MYRT</name>
<evidence type="ECO:0000256" key="4">
    <source>
        <dbReference type="SAM" id="Coils"/>
    </source>
</evidence>
<reference evidence="6 7" key="1">
    <citation type="journal article" date="2023" name="Hortic Res">
        <title>Pangenome of water caltrop reveals structural variations and asymmetric subgenome divergence after allopolyploidization.</title>
        <authorList>
            <person name="Zhang X."/>
            <person name="Chen Y."/>
            <person name="Wang L."/>
            <person name="Yuan Y."/>
            <person name="Fang M."/>
            <person name="Shi L."/>
            <person name="Lu R."/>
            <person name="Comes H.P."/>
            <person name="Ma Y."/>
            <person name="Chen Y."/>
            <person name="Huang G."/>
            <person name="Zhou Y."/>
            <person name="Zheng Z."/>
            <person name="Qiu Y."/>
        </authorList>
    </citation>
    <scope>NUCLEOTIDE SEQUENCE [LARGE SCALE GENOMIC DNA]</scope>
    <source>
        <tissue evidence="6">Roots</tissue>
    </source>
</reference>
<feature type="coiled-coil region" evidence="4">
    <location>
        <begin position="175"/>
        <end position="202"/>
    </location>
</feature>
<accession>A0AAN7QCA1</accession>
<keyword evidence="7" id="KW-1185">Reference proteome</keyword>
<dbReference type="InterPro" id="IPR019163">
    <property type="entry name" value="THO_Thoc5"/>
</dbReference>
<keyword evidence="4" id="KW-0175">Coiled coil</keyword>
<evidence type="ECO:0000256" key="5">
    <source>
        <dbReference type="SAM" id="MobiDB-lite"/>
    </source>
</evidence>
<evidence type="ECO:0000313" key="6">
    <source>
        <dbReference type="EMBL" id="KAK4763427.1"/>
    </source>
</evidence>
<dbReference type="EMBL" id="JAXIOK010000008">
    <property type="protein sequence ID" value="KAK4763427.1"/>
    <property type="molecule type" value="Genomic_DNA"/>
</dbReference>
<comment type="similarity">
    <text evidence="2">Belongs to the THOC5 family.</text>
</comment>
<comment type="caution">
    <text evidence="6">The sequence shown here is derived from an EMBL/GenBank/DDBJ whole genome shotgun (WGS) entry which is preliminary data.</text>
</comment>
<evidence type="ECO:0000256" key="2">
    <source>
        <dbReference type="ARBA" id="ARBA00008044"/>
    </source>
</evidence>
<sequence length="820" mass="93147">MKAVEIDDEIEEGMVVDEEPNSLPNYRLAEGRATGKSPYEMLRVSKISVEDIVAKIVAIKRQDLPGTHLRELVTQVFLHFITLRQVNRSILLEEDHVKMETERAKAPVDFTTLQLHNLMYEKSHYLKAIKACKDFKSKYPDIELVSKEDFFRDAPEDIKGSVSSDDTHSLTLKRLHFELSQRKELSKLHEQLEQRKRSLLHTLANRNEFLSSLPSQLKSLKKASLPIQNQLGVLHSKKLKQHLLAGLLPPPLYVVFSQLMAQKEAFDENIDLEIVGSVKDAQSFLRQQANKESGISSNQESFMLEDDVLDEEDDRQRRRKRPKKVPAKENLEYAGFYQVHPLKVMLNIYDDEVSDPKAFKLVALRFEYMLKLNVVCVEMEGSDEGPRYNILCNLFPDDTGIALPYESSKILVGENLKFDEKRSSRPYKWAQHLAGIDFLPEVSTQLKNQGNSGDERSKSIIAASNVSLYRQQNRVETILQRIRCRKKAQLALAEQLNTLEKLKWPSLNHMGVPWALHCPSCNLQSWSLLEFSSNQSLSFPVVETKQVQELIEAGPHNKSSNNTNDQLESAKEDGELPSLALVASVANDVKVTLRGSSCGNSKQLVLMSKSISPIAKVKSFAFKKHDEDLDILLDPESDIDEPTQIEPEKESTNASLGLKLAGDSWIECGAREYCLVLTRKLHTNERKVKLEAKIQISMEYPVRPPLFSLNIAASSGESRSGKFQWYNESRAMEAEVNLHMLKMVPSEQENYTLAHQVHCLAMLFDHYLDRAYPSSGRGESTSIVDVGLCKPIIGSLLTRSLRGRDHRNIISWKHAYSKQT</sequence>
<feature type="compositionally biased region" description="Polar residues" evidence="5">
    <location>
        <begin position="557"/>
        <end position="567"/>
    </location>
</feature>
<dbReference type="PANTHER" id="PTHR13375:SF3">
    <property type="entry name" value="THO COMPLEX SUBUNIT 5 HOMOLOG"/>
    <property type="match status" value="1"/>
</dbReference>
<gene>
    <name evidence="6" type="ORF">SAY87_012865</name>
</gene>
<dbReference type="GO" id="GO:0003729">
    <property type="term" value="F:mRNA binding"/>
    <property type="evidence" value="ECO:0007669"/>
    <property type="project" value="TreeGrafter"/>
</dbReference>
<feature type="region of interest" description="Disordered" evidence="5">
    <location>
        <begin position="552"/>
        <end position="571"/>
    </location>
</feature>
<evidence type="ECO:0000256" key="1">
    <source>
        <dbReference type="ARBA" id="ARBA00004123"/>
    </source>
</evidence>
<dbReference type="GO" id="GO:0006406">
    <property type="term" value="P:mRNA export from nucleus"/>
    <property type="evidence" value="ECO:0007669"/>
    <property type="project" value="TreeGrafter"/>
</dbReference>
<evidence type="ECO:0000256" key="3">
    <source>
        <dbReference type="ARBA" id="ARBA00023242"/>
    </source>
</evidence>
<dbReference type="Proteomes" id="UP001345219">
    <property type="component" value="Chromosome 11"/>
</dbReference>
<keyword evidence="3" id="KW-0539">Nucleus</keyword>
<dbReference type="PANTHER" id="PTHR13375">
    <property type="entry name" value="FMS INTERACTING PROTEIN"/>
    <property type="match status" value="1"/>
</dbReference>
<evidence type="ECO:0008006" key="8">
    <source>
        <dbReference type="Google" id="ProtNLM"/>
    </source>
</evidence>
<dbReference type="AlphaFoldDB" id="A0AAN7QCA1"/>
<evidence type="ECO:0000313" key="7">
    <source>
        <dbReference type="Proteomes" id="UP001345219"/>
    </source>
</evidence>